<dbReference type="GO" id="GO:0004713">
    <property type="term" value="F:protein tyrosine kinase activity"/>
    <property type="evidence" value="ECO:0007669"/>
    <property type="project" value="TreeGrafter"/>
</dbReference>
<gene>
    <name evidence="8" type="ORF">UX45_C0018G0001</name>
</gene>
<dbReference type="PANTHER" id="PTHR32309:SF13">
    <property type="entry name" value="FERRIC ENTEROBACTIN TRANSPORT PROTEIN FEPE"/>
    <property type="match status" value="1"/>
</dbReference>
<dbReference type="Pfam" id="PF02706">
    <property type="entry name" value="Wzz"/>
    <property type="match status" value="1"/>
</dbReference>
<keyword evidence="4 6" id="KW-1133">Transmembrane helix</keyword>
<feature type="transmembrane region" description="Helical" evidence="6">
    <location>
        <begin position="177"/>
        <end position="198"/>
    </location>
</feature>
<dbReference type="AlphaFoldDB" id="A0A0G1PHV9"/>
<dbReference type="InterPro" id="IPR003856">
    <property type="entry name" value="LPS_length_determ_N"/>
</dbReference>
<evidence type="ECO:0000256" key="1">
    <source>
        <dbReference type="ARBA" id="ARBA00004651"/>
    </source>
</evidence>
<evidence type="ECO:0000313" key="8">
    <source>
        <dbReference type="EMBL" id="KKU32374.1"/>
    </source>
</evidence>
<evidence type="ECO:0000256" key="2">
    <source>
        <dbReference type="ARBA" id="ARBA00022475"/>
    </source>
</evidence>
<evidence type="ECO:0000256" key="3">
    <source>
        <dbReference type="ARBA" id="ARBA00022692"/>
    </source>
</evidence>
<evidence type="ECO:0000259" key="7">
    <source>
        <dbReference type="Pfam" id="PF02706"/>
    </source>
</evidence>
<feature type="domain" description="Polysaccharide chain length determinant N-terminal" evidence="7">
    <location>
        <begin position="8"/>
        <end position="66"/>
    </location>
</feature>
<evidence type="ECO:0000313" key="9">
    <source>
        <dbReference type="Proteomes" id="UP000034705"/>
    </source>
</evidence>
<evidence type="ECO:0000256" key="6">
    <source>
        <dbReference type="SAM" id="Phobius"/>
    </source>
</evidence>
<keyword evidence="2" id="KW-1003">Cell membrane</keyword>
<feature type="transmembrane region" description="Helical" evidence="6">
    <location>
        <begin position="12"/>
        <end position="34"/>
    </location>
</feature>
<dbReference type="EMBL" id="LCMG01000018">
    <property type="protein sequence ID" value="KKU32374.1"/>
    <property type="molecule type" value="Genomic_DNA"/>
</dbReference>
<organism evidence="8 9">
    <name type="scientific">Candidatus Uhrbacteria bacterium GW2011_GWF2_46_218</name>
    <dbReference type="NCBI Taxonomy" id="1619001"/>
    <lineage>
        <taxon>Bacteria</taxon>
        <taxon>Candidatus Uhriibacteriota</taxon>
    </lineage>
</organism>
<sequence length="214" mass="24236">MPSRNYTTLLWYGWRTILLFACVGFVLALAVSFLQPLKYSSTVRLMVLQDVGSSVDAYTASRSEERIAENLSTILYTTTFFNEVMASGYSIDTSTFREEDYKKRQDWMKTVGATVSRGSGIMTISAYHQEVIQAEQIVKAVATVLMEQAQTYTSGGNVEVRLIDDPLNSRWPVKPNILANIFSGFVLGGLMGIAYIWLQSERIRRRHQLIHEEL</sequence>
<accession>A0A0G1PHV9</accession>
<dbReference type="PANTHER" id="PTHR32309">
    <property type="entry name" value="TYROSINE-PROTEIN KINASE"/>
    <property type="match status" value="1"/>
</dbReference>
<dbReference type="InterPro" id="IPR050445">
    <property type="entry name" value="Bact_polysacc_biosynth/exp"/>
</dbReference>
<dbReference type="Proteomes" id="UP000034705">
    <property type="component" value="Unassembled WGS sequence"/>
</dbReference>
<keyword evidence="3 6" id="KW-0812">Transmembrane</keyword>
<protein>
    <recommendedName>
        <fullName evidence="7">Polysaccharide chain length determinant N-terminal domain-containing protein</fullName>
    </recommendedName>
</protein>
<evidence type="ECO:0000256" key="5">
    <source>
        <dbReference type="ARBA" id="ARBA00023136"/>
    </source>
</evidence>
<proteinExistence type="predicted"/>
<reference evidence="8 9" key="1">
    <citation type="journal article" date="2015" name="Nature">
        <title>rRNA introns, odd ribosomes, and small enigmatic genomes across a large radiation of phyla.</title>
        <authorList>
            <person name="Brown C.T."/>
            <person name="Hug L.A."/>
            <person name="Thomas B.C."/>
            <person name="Sharon I."/>
            <person name="Castelle C.J."/>
            <person name="Singh A."/>
            <person name="Wilkins M.J."/>
            <person name="Williams K.H."/>
            <person name="Banfield J.F."/>
        </authorList>
    </citation>
    <scope>NUCLEOTIDE SEQUENCE [LARGE SCALE GENOMIC DNA]</scope>
</reference>
<name>A0A0G1PHV9_9BACT</name>
<comment type="subcellular location">
    <subcellularLocation>
        <location evidence="1">Cell membrane</location>
        <topology evidence="1">Multi-pass membrane protein</topology>
    </subcellularLocation>
</comment>
<dbReference type="GO" id="GO:0005886">
    <property type="term" value="C:plasma membrane"/>
    <property type="evidence" value="ECO:0007669"/>
    <property type="project" value="UniProtKB-SubCell"/>
</dbReference>
<evidence type="ECO:0000256" key="4">
    <source>
        <dbReference type="ARBA" id="ARBA00022989"/>
    </source>
</evidence>
<comment type="caution">
    <text evidence="8">The sequence shown here is derived from an EMBL/GenBank/DDBJ whole genome shotgun (WGS) entry which is preliminary data.</text>
</comment>
<keyword evidence="5 6" id="KW-0472">Membrane</keyword>